<reference evidence="2" key="1">
    <citation type="submission" date="2023-04" db="EMBL/GenBank/DDBJ databases">
        <authorList>
            <consortium name="ELIXIR-Norway"/>
        </authorList>
    </citation>
    <scope>NUCLEOTIDE SEQUENCE [LARGE SCALE GENOMIC DNA]</scope>
</reference>
<protein>
    <submittedName>
        <fullName evidence="2">Uncharacterized protein</fullName>
    </submittedName>
</protein>
<evidence type="ECO:0000313" key="3">
    <source>
        <dbReference type="Proteomes" id="UP001176941"/>
    </source>
</evidence>
<sequence>MPEVVKEKMPHLHRGQRHQVQVLRRQHLLQTKAKLILTKLTEELKELQIDLNSMHLAFSERWPVFWNTLE</sequence>
<dbReference type="Proteomes" id="UP001176941">
    <property type="component" value="Chromosome 14"/>
</dbReference>
<evidence type="ECO:0000313" key="2">
    <source>
        <dbReference type="EMBL" id="CAI9156598.1"/>
    </source>
</evidence>
<dbReference type="EMBL" id="OX459950">
    <property type="protein sequence ID" value="CAI9156598.1"/>
    <property type="molecule type" value="Genomic_DNA"/>
</dbReference>
<name>A0ABN8Y538_RANTA</name>
<evidence type="ECO:0000256" key="1">
    <source>
        <dbReference type="SAM" id="Coils"/>
    </source>
</evidence>
<proteinExistence type="predicted"/>
<accession>A0ABN8Y538</accession>
<organism evidence="2 3">
    <name type="scientific">Rangifer tarandus platyrhynchus</name>
    <name type="common">Svalbard reindeer</name>
    <dbReference type="NCBI Taxonomy" id="3082113"/>
    <lineage>
        <taxon>Eukaryota</taxon>
        <taxon>Metazoa</taxon>
        <taxon>Chordata</taxon>
        <taxon>Craniata</taxon>
        <taxon>Vertebrata</taxon>
        <taxon>Euteleostomi</taxon>
        <taxon>Mammalia</taxon>
        <taxon>Eutheria</taxon>
        <taxon>Laurasiatheria</taxon>
        <taxon>Artiodactyla</taxon>
        <taxon>Ruminantia</taxon>
        <taxon>Pecora</taxon>
        <taxon>Cervidae</taxon>
        <taxon>Odocoileinae</taxon>
        <taxon>Rangifer</taxon>
    </lineage>
</organism>
<keyword evidence="1" id="KW-0175">Coiled coil</keyword>
<feature type="coiled-coil region" evidence="1">
    <location>
        <begin position="30"/>
        <end position="57"/>
    </location>
</feature>
<gene>
    <name evidence="2" type="ORF">MRATA1EN1_LOCUS5560</name>
</gene>
<keyword evidence="3" id="KW-1185">Reference proteome</keyword>